<dbReference type="GO" id="GO:0005829">
    <property type="term" value="C:cytosol"/>
    <property type="evidence" value="ECO:0007669"/>
    <property type="project" value="TreeGrafter"/>
</dbReference>
<dbReference type="GO" id="GO:0043456">
    <property type="term" value="P:regulation of pentose-phosphate shunt"/>
    <property type="evidence" value="ECO:0007669"/>
    <property type="project" value="TreeGrafter"/>
</dbReference>
<dbReference type="InterPro" id="IPR013078">
    <property type="entry name" value="His_Pase_superF_clade-1"/>
</dbReference>
<dbReference type="CDD" id="cd07067">
    <property type="entry name" value="HP_PGM_like"/>
    <property type="match status" value="1"/>
</dbReference>
<dbReference type="PANTHER" id="PTHR46517">
    <property type="entry name" value="FRUCTOSE-2,6-BISPHOSPHATASE TIGAR"/>
    <property type="match status" value="1"/>
</dbReference>
<evidence type="ECO:0000256" key="1">
    <source>
        <dbReference type="ARBA" id="ARBA00022801"/>
    </source>
</evidence>
<dbReference type="Pfam" id="PF00300">
    <property type="entry name" value="His_Phos_1"/>
    <property type="match status" value="1"/>
</dbReference>
<gene>
    <name evidence="4" type="ORF">INT48_002380</name>
</gene>
<dbReference type="GO" id="GO:0045820">
    <property type="term" value="P:negative regulation of glycolytic process"/>
    <property type="evidence" value="ECO:0007669"/>
    <property type="project" value="TreeGrafter"/>
</dbReference>
<dbReference type="SMART" id="SM00855">
    <property type="entry name" value="PGAM"/>
    <property type="match status" value="1"/>
</dbReference>
<dbReference type="PANTHER" id="PTHR46517:SF1">
    <property type="entry name" value="FRUCTOSE-2,6-BISPHOSPHATASE TIGAR"/>
    <property type="match status" value="1"/>
</dbReference>
<dbReference type="SUPFAM" id="SSF53254">
    <property type="entry name" value="Phosphoglycerate mutase-like"/>
    <property type="match status" value="1"/>
</dbReference>
<dbReference type="GO" id="GO:0004331">
    <property type="term" value="F:fructose-2,6-bisphosphate 2-phosphatase activity"/>
    <property type="evidence" value="ECO:0007669"/>
    <property type="project" value="TreeGrafter"/>
</dbReference>
<evidence type="ECO:0008006" key="6">
    <source>
        <dbReference type="Google" id="ProtNLM"/>
    </source>
</evidence>
<dbReference type="Gene3D" id="3.40.50.1240">
    <property type="entry name" value="Phosphoglycerate mutase-like"/>
    <property type="match status" value="1"/>
</dbReference>
<evidence type="ECO:0000313" key="4">
    <source>
        <dbReference type="EMBL" id="KAG2235606.1"/>
    </source>
</evidence>
<proteinExistence type="predicted"/>
<keyword evidence="5" id="KW-1185">Reference proteome</keyword>
<feature type="active site" description="Proton donor/acceptor" evidence="2">
    <location>
        <position position="84"/>
    </location>
</feature>
<protein>
    <recommendedName>
        <fullName evidence="6">Phosphoglycerate mutase</fullName>
    </recommendedName>
</protein>
<feature type="active site" description="Tele-phosphohistidine intermediate" evidence="2">
    <location>
        <position position="10"/>
    </location>
</feature>
<comment type="caution">
    <text evidence="4">The sequence shown here is derived from an EMBL/GenBank/DDBJ whole genome shotgun (WGS) entry which is preliminary data.</text>
</comment>
<reference evidence="4" key="1">
    <citation type="submission" date="2021-01" db="EMBL/GenBank/DDBJ databases">
        <title>Metabolic potential, ecology and presence of endohyphal bacteria is reflected in genomic diversity of Mucoromycotina.</title>
        <authorList>
            <person name="Muszewska A."/>
            <person name="Okrasinska A."/>
            <person name="Steczkiewicz K."/>
            <person name="Drgas O."/>
            <person name="Orlowska M."/>
            <person name="Perlinska-Lenart U."/>
            <person name="Aleksandrzak-Piekarczyk T."/>
            <person name="Szatraj K."/>
            <person name="Zielenkiewicz U."/>
            <person name="Pilsyk S."/>
            <person name="Malc E."/>
            <person name="Mieczkowski P."/>
            <person name="Kruszewska J.S."/>
            <person name="Biernat P."/>
            <person name="Pawlowska J."/>
        </authorList>
    </citation>
    <scope>NUCLEOTIDE SEQUENCE</scope>
    <source>
        <strain evidence="4">WA0000018081</strain>
    </source>
</reference>
<evidence type="ECO:0000256" key="2">
    <source>
        <dbReference type="PIRSR" id="PIRSR613078-1"/>
    </source>
</evidence>
<dbReference type="AlphaFoldDB" id="A0A8H7SWC0"/>
<dbReference type="InterPro" id="IPR029033">
    <property type="entry name" value="His_PPase_superfam"/>
</dbReference>
<evidence type="ECO:0000256" key="3">
    <source>
        <dbReference type="PIRSR" id="PIRSR613078-2"/>
    </source>
</evidence>
<dbReference type="PIRSF" id="PIRSF000709">
    <property type="entry name" value="6PFK_2-Ptase"/>
    <property type="match status" value="1"/>
</dbReference>
<accession>A0A8H7SWC0</accession>
<dbReference type="EMBL" id="JAEPRE010000030">
    <property type="protein sequence ID" value="KAG2235606.1"/>
    <property type="molecule type" value="Genomic_DNA"/>
</dbReference>
<name>A0A8H7SWC0_9FUNG</name>
<feature type="binding site" evidence="3">
    <location>
        <position position="59"/>
    </location>
    <ligand>
        <name>substrate</name>
    </ligand>
</feature>
<dbReference type="Proteomes" id="UP000613177">
    <property type="component" value="Unassembled WGS sequence"/>
</dbReference>
<evidence type="ECO:0000313" key="5">
    <source>
        <dbReference type="Proteomes" id="UP000613177"/>
    </source>
</evidence>
<feature type="binding site" evidence="3">
    <location>
        <begin position="9"/>
        <end position="16"/>
    </location>
    <ligand>
        <name>substrate</name>
    </ligand>
</feature>
<organism evidence="4 5">
    <name type="scientific">Thamnidium elegans</name>
    <dbReference type="NCBI Taxonomy" id="101142"/>
    <lineage>
        <taxon>Eukaryota</taxon>
        <taxon>Fungi</taxon>
        <taxon>Fungi incertae sedis</taxon>
        <taxon>Mucoromycota</taxon>
        <taxon>Mucoromycotina</taxon>
        <taxon>Mucoromycetes</taxon>
        <taxon>Mucorales</taxon>
        <taxon>Mucorineae</taxon>
        <taxon>Mucoraceae</taxon>
        <taxon>Thamnidium</taxon>
    </lineage>
</organism>
<keyword evidence="1" id="KW-0378">Hydrolase</keyword>
<dbReference type="InterPro" id="IPR051695">
    <property type="entry name" value="Phosphoglycerate_Mutase"/>
</dbReference>
<sequence>MGLTITLVRHGNTDANNERRLQGHVDTELNTVGLDQANRCGHRLKDEQYQHVYCSDLKRCKQTAAAIVSYQPNLTIEYDAKLRERDFGKLSRQRLKYLKTESARQQLTIEELVIKYEGESVEIFRKRIVEEAYERIVQDAHEKGYQRILVVTHGGPLRHLSHYWIERQYKAADGLTVTPVAHGNTAVTKIEDNLITEYNSTSHLGSQYIAPPPAV</sequence>